<evidence type="ECO:0000313" key="2">
    <source>
        <dbReference type="Proteomes" id="UP000593567"/>
    </source>
</evidence>
<accession>A0A7J7JNX0</accession>
<dbReference type="AlphaFoldDB" id="A0A7J7JNX0"/>
<gene>
    <name evidence="1" type="ORF">EB796_013639</name>
</gene>
<proteinExistence type="predicted"/>
<comment type="caution">
    <text evidence="1">The sequence shown here is derived from an EMBL/GenBank/DDBJ whole genome shotgun (WGS) entry which is preliminary data.</text>
</comment>
<sequence length="86" mass="10364">MKGMAYIEQLYIASAHQTILHTEDYLSDYITCWRLSLRLYYLLETISQTILHTGDYLSDYITCWRLSIRLYYLPISFSLGWCFLYK</sequence>
<reference evidence="1" key="1">
    <citation type="submission" date="2020-06" db="EMBL/GenBank/DDBJ databases">
        <title>Draft genome of Bugula neritina, a colonial animal packing powerful symbionts and potential medicines.</title>
        <authorList>
            <person name="Rayko M."/>
        </authorList>
    </citation>
    <scope>NUCLEOTIDE SEQUENCE [LARGE SCALE GENOMIC DNA]</scope>
    <source>
        <strain evidence="1">Kwan_BN1</strain>
    </source>
</reference>
<protein>
    <submittedName>
        <fullName evidence="1">Uncharacterized protein</fullName>
    </submittedName>
</protein>
<dbReference type="EMBL" id="VXIV02001993">
    <property type="protein sequence ID" value="KAF6028052.1"/>
    <property type="molecule type" value="Genomic_DNA"/>
</dbReference>
<keyword evidence="2" id="KW-1185">Reference proteome</keyword>
<dbReference type="Proteomes" id="UP000593567">
    <property type="component" value="Unassembled WGS sequence"/>
</dbReference>
<name>A0A7J7JNX0_BUGNE</name>
<organism evidence="1 2">
    <name type="scientific">Bugula neritina</name>
    <name type="common">Brown bryozoan</name>
    <name type="synonym">Sertularia neritina</name>
    <dbReference type="NCBI Taxonomy" id="10212"/>
    <lineage>
        <taxon>Eukaryota</taxon>
        <taxon>Metazoa</taxon>
        <taxon>Spiralia</taxon>
        <taxon>Lophotrochozoa</taxon>
        <taxon>Bryozoa</taxon>
        <taxon>Gymnolaemata</taxon>
        <taxon>Cheilostomatida</taxon>
        <taxon>Flustrina</taxon>
        <taxon>Buguloidea</taxon>
        <taxon>Bugulidae</taxon>
        <taxon>Bugula</taxon>
    </lineage>
</organism>
<evidence type="ECO:0000313" key="1">
    <source>
        <dbReference type="EMBL" id="KAF6028052.1"/>
    </source>
</evidence>